<sequence length="185" mass="19706">MTNYERALAAAKAEKERNRLREIGVQYALGPDSIEWVQYALMGDLAGRCEAAAEMAVAAAQAVQDEKAKPRASTLVVTEDIMRPLADEIARATLILRTDPANKVDAGLNVVAEGVMKKVAKSAIAIAPKWYVLRVLTLCIIGAAVFVGVGLLAGYAAGIAGFRIPVHAYVTAQALSQRAHSHKPI</sequence>
<protein>
    <submittedName>
        <fullName evidence="2">Uncharacterized protein</fullName>
    </submittedName>
</protein>
<dbReference type="AlphaFoldDB" id="E6Q2S6"/>
<keyword evidence="1" id="KW-0812">Transmembrane</keyword>
<proteinExistence type="predicted"/>
<evidence type="ECO:0000313" key="2">
    <source>
        <dbReference type="EMBL" id="CBI01486.1"/>
    </source>
</evidence>
<keyword evidence="1" id="KW-1133">Transmembrane helix</keyword>
<dbReference type="EMBL" id="CABO01000019">
    <property type="protein sequence ID" value="CBI01486.1"/>
    <property type="molecule type" value="Genomic_DNA"/>
</dbReference>
<accession>E6Q2S6</accession>
<evidence type="ECO:0000256" key="1">
    <source>
        <dbReference type="SAM" id="Phobius"/>
    </source>
</evidence>
<keyword evidence="1" id="KW-0472">Membrane</keyword>
<feature type="transmembrane region" description="Helical" evidence="1">
    <location>
        <begin position="131"/>
        <end position="157"/>
    </location>
</feature>
<name>E6Q2S6_9ZZZZ</name>
<gene>
    <name evidence="2" type="ORF">CARN4_1807</name>
</gene>
<reference evidence="2" key="1">
    <citation type="submission" date="2009-10" db="EMBL/GenBank/DDBJ databases">
        <title>Diversity of trophic interactions inside an arsenic-rich microbial ecosystem.</title>
        <authorList>
            <person name="Bertin P.N."/>
            <person name="Heinrich-Salmeron A."/>
            <person name="Pelletier E."/>
            <person name="Goulhen-Chollet F."/>
            <person name="Arsene-Ploetze F."/>
            <person name="Gallien S."/>
            <person name="Calteau A."/>
            <person name="Vallenet D."/>
            <person name="Casiot C."/>
            <person name="Chane-Woon-Ming B."/>
            <person name="Giloteaux L."/>
            <person name="Barakat M."/>
            <person name="Bonnefoy V."/>
            <person name="Bruneel O."/>
            <person name="Chandler M."/>
            <person name="Cleiss J."/>
            <person name="Duran R."/>
            <person name="Elbaz-Poulichet F."/>
            <person name="Fonknechten N."/>
            <person name="Lauga B."/>
            <person name="Mornico D."/>
            <person name="Ortet P."/>
            <person name="Schaeffer C."/>
            <person name="Siguier P."/>
            <person name="Alexander Thil Smith A."/>
            <person name="Van Dorsselaer A."/>
            <person name="Weissenbach J."/>
            <person name="Medigue C."/>
            <person name="Le Paslier D."/>
        </authorList>
    </citation>
    <scope>NUCLEOTIDE SEQUENCE</scope>
</reference>
<comment type="caution">
    <text evidence="2">The sequence shown here is derived from an EMBL/GenBank/DDBJ whole genome shotgun (WGS) entry which is preliminary data.</text>
</comment>
<organism evidence="2">
    <name type="scientific">mine drainage metagenome</name>
    <dbReference type="NCBI Taxonomy" id="410659"/>
    <lineage>
        <taxon>unclassified sequences</taxon>
        <taxon>metagenomes</taxon>
        <taxon>ecological metagenomes</taxon>
    </lineage>
</organism>